<proteinExistence type="inferred from homology"/>
<dbReference type="GO" id="GO:0007165">
    <property type="term" value="P:signal transduction"/>
    <property type="evidence" value="ECO:0007669"/>
    <property type="project" value="UniProtKB-KW"/>
</dbReference>
<comment type="similarity">
    <text evidence="9">Belongs to the methyl-accepting chemotaxis (MCP) protein family.</text>
</comment>
<organism evidence="13">
    <name type="scientific">hydrothermal vent metagenome</name>
    <dbReference type="NCBI Taxonomy" id="652676"/>
    <lineage>
        <taxon>unclassified sequences</taxon>
        <taxon>metagenomes</taxon>
        <taxon>ecological metagenomes</taxon>
    </lineage>
</organism>
<dbReference type="InterPro" id="IPR004090">
    <property type="entry name" value="Chemotax_Me-accpt_rcpt"/>
</dbReference>
<feature type="transmembrane region" description="Helical" evidence="11">
    <location>
        <begin position="7"/>
        <end position="26"/>
    </location>
</feature>
<feature type="domain" description="Methyl-accepting transducer" evidence="12">
    <location>
        <begin position="133"/>
        <end position="303"/>
    </location>
</feature>
<name>A0A3B1BF92_9ZZZZ</name>
<keyword evidence="3" id="KW-0488">Methylation</keyword>
<evidence type="ECO:0000256" key="3">
    <source>
        <dbReference type="ARBA" id="ARBA00022481"/>
    </source>
</evidence>
<evidence type="ECO:0000256" key="8">
    <source>
        <dbReference type="ARBA" id="ARBA00023224"/>
    </source>
</evidence>
<dbReference type="SUPFAM" id="SSF58104">
    <property type="entry name" value="Methyl-accepting chemotaxis protein (MCP) signaling domain"/>
    <property type="match status" value="1"/>
</dbReference>
<dbReference type="PANTHER" id="PTHR32089:SF39">
    <property type="entry name" value="METHYL-ACCEPTING CHEMOTAXIS PROTEIN HLYB"/>
    <property type="match status" value="1"/>
</dbReference>
<dbReference type="PROSITE" id="PS50111">
    <property type="entry name" value="CHEMOTAXIS_TRANSDUC_2"/>
    <property type="match status" value="1"/>
</dbReference>
<accession>A0A3B1BF92</accession>
<dbReference type="PANTHER" id="PTHR32089">
    <property type="entry name" value="METHYL-ACCEPTING CHEMOTAXIS PROTEIN MCPB"/>
    <property type="match status" value="1"/>
</dbReference>
<dbReference type="SMART" id="SM00283">
    <property type="entry name" value="MA"/>
    <property type="match status" value="1"/>
</dbReference>
<keyword evidence="8" id="KW-0807">Transducer</keyword>
<feature type="transmembrane region" description="Helical" evidence="11">
    <location>
        <begin position="32"/>
        <end position="50"/>
    </location>
</feature>
<reference evidence="13" key="1">
    <citation type="submission" date="2018-06" db="EMBL/GenBank/DDBJ databases">
        <authorList>
            <person name="Zhirakovskaya E."/>
        </authorList>
    </citation>
    <scope>NUCLEOTIDE SEQUENCE</scope>
</reference>
<dbReference type="AlphaFoldDB" id="A0A3B1BF92"/>
<dbReference type="GO" id="GO:0005886">
    <property type="term" value="C:plasma membrane"/>
    <property type="evidence" value="ECO:0007669"/>
    <property type="project" value="UniProtKB-SubCell"/>
</dbReference>
<evidence type="ECO:0000256" key="1">
    <source>
        <dbReference type="ARBA" id="ARBA00004651"/>
    </source>
</evidence>
<evidence type="ECO:0000256" key="9">
    <source>
        <dbReference type="ARBA" id="ARBA00029447"/>
    </source>
</evidence>
<feature type="coiled-coil region" evidence="10">
    <location>
        <begin position="76"/>
        <end position="103"/>
    </location>
</feature>
<protein>
    <recommendedName>
        <fullName evidence="12">Methyl-accepting transducer domain-containing protein</fullName>
    </recommendedName>
</protein>
<keyword evidence="5 11" id="KW-0812">Transmembrane</keyword>
<dbReference type="Gene3D" id="1.10.287.950">
    <property type="entry name" value="Methyl-accepting chemotaxis protein"/>
    <property type="match status" value="1"/>
</dbReference>
<evidence type="ECO:0000313" key="13">
    <source>
        <dbReference type="EMBL" id="VAX03677.1"/>
    </source>
</evidence>
<dbReference type="Pfam" id="PF00015">
    <property type="entry name" value="MCPsignal"/>
    <property type="match status" value="1"/>
</dbReference>
<dbReference type="PRINTS" id="PR00260">
    <property type="entry name" value="CHEMTRNSDUCR"/>
</dbReference>
<evidence type="ECO:0000256" key="11">
    <source>
        <dbReference type="SAM" id="Phobius"/>
    </source>
</evidence>
<feature type="non-terminal residue" evidence="13">
    <location>
        <position position="303"/>
    </location>
</feature>
<evidence type="ECO:0000256" key="7">
    <source>
        <dbReference type="ARBA" id="ARBA00023136"/>
    </source>
</evidence>
<evidence type="ECO:0000256" key="2">
    <source>
        <dbReference type="ARBA" id="ARBA00022475"/>
    </source>
</evidence>
<keyword evidence="10" id="KW-0175">Coiled coil</keyword>
<evidence type="ECO:0000256" key="6">
    <source>
        <dbReference type="ARBA" id="ARBA00022989"/>
    </source>
</evidence>
<keyword evidence="4" id="KW-0145">Chemotaxis</keyword>
<keyword evidence="2" id="KW-1003">Cell membrane</keyword>
<evidence type="ECO:0000256" key="10">
    <source>
        <dbReference type="SAM" id="Coils"/>
    </source>
</evidence>
<gene>
    <name evidence="13" type="ORF">MNBD_GAMMA20-1342</name>
</gene>
<sequence>MKRDSWIQIYWPGFLLLPAVGILWFWPGQLVAYVVLVVWTGLWLMHLRLLTGQQTERETQTGEPLYFSARMREDFQQLMQRSAEEMERQFDHLDRELLQVQTLQGDAINGLMQSFSGLESQSREQETLTRSLVARVADNTGDSSGISTLASEAAELVQMFVESIVAMRDGSVEMVDVFIEMKGQISTVEKMLGEIDGISSQTNLLALNAAIEAARAGEAGRGFAVVADEVRALSLRSNEFSSQIRAEYGKTRNSMDQASVIVARMASRDMEMTLNSKDRVAELMQEVTNINAGMADQLREVSD</sequence>
<keyword evidence="6 11" id="KW-1133">Transmembrane helix</keyword>
<comment type="subcellular location">
    <subcellularLocation>
        <location evidence="1">Cell membrane</location>
        <topology evidence="1">Multi-pass membrane protein</topology>
    </subcellularLocation>
</comment>
<evidence type="ECO:0000256" key="4">
    <source>
        <dbReference type="ARBA" id="ARBA00022500"/>
    </source>
</evidence>
<dbReference type="EMBL" id="UOFU01000344">
    <property type="protein sequence ID" value="VAX03677.1"/>
    <property type="molecule type" value="Genomic_DNA"/>
</dbReference>
<dbReference type="InterPro" id="IPR004089">
    <property type="entry name" value="MCPsignal_dom"/>
</dbReference>
<dbReference type="GO" id="GO:0006935">
    <property type="term" value="P:chemotaxis"/>
    <property type="evidence" value="ECO:0007669"/>
    <property type="project" value="UniProtKB-KW"/>
</dbReference>
<dbReference type="GO" id="GO:0004888">
    <property type="term" value="F:transmembrane signaling receptor activity"/>
    <property type="evidence" value="ECO:0007669"/>
    <property type="project" value="InterPro"/>
</dbReference>
<keyword evidence="7 11" id="KW-0472">Membrane</keyword>
<evidence type="ECO:0000256" key="5">
    <source>
        <dbReference type="ARBA" id="ARBA00022692"/>
    </source>
</evidence>
<evidence type="ECO:0000259" key="12">
    <source>
        <dbReference type="PROSITE" id="PS50111"/>
    </source>
</evidence>